<organism evidence="2 3">
    <name type="scientific">Pochonia chlamydosporia 170</name>
    <dbReference type="NCBI Taxonomy" id="1380566"/>
    <lineage>
        <taxon>Eukaryota</taxon>
        <taxon>Fungi</taxon>
        <taxon>Dikarya</taxon>
        <taxon>Ascomycota</taxon>
        <taxon>Pezizomycotina</taxon>
        <taxon>Sordariomycetes</taxon>
        <taxon>Hypocreomycetidae</taxon>
        <taxon>Hypocreales</taxon>
        <taxon>Clavicipitaceae</taxon>
        <taxon>Pochonia</taxon>
    </lineage>
</organism>
<dbReference type="InterPro" id="IPR022024">
    <property type="entry name" value="DUF3602"/>
</dbReference>
<dbReference type="Proteomes" id="UP000078397">
    <property type="component" value="Unassembled WGS sequence"/>
</dbReference>
<dbReference type="OrthoDB" id="2537432at2759"/>
<reference evidence="2 3" key="1">
    <citation type="journal article" date="2016" name="PLoS Pathog.">
        <title>Biosynthesis of antibiotic leucinostatins in bio-control fungus Purpureocillium lilacinum and their inhibition on phytophthora revealed by genome mining.</title>
        <authorList>
            <person name="Wang G."/>
            <person name="Liu Z."/>
            <person name="Lin R."/>
            <person name="Li E."/>
            <person name="Mao Z."/>
            <person name="Ling J."/>
            <person name="Yang Y."/>
            <person name="Yin W.B."/>
            <person name="Xie B."/>
        </authorList>
    </citation>
    <scope>NUCLEOTIDE SEQUENCE [LARGE SCALE GENOMIC DNA]</scope>
    <source>
        <strain evidence="2">170</strain>
    </source>
</reference>
<evidence type="ECO:0000256" key="1">
    <source>
        <dbReference type="SAM" id="MobiDB-lite"/>
    </source>
</evidence>
<proteinExistence type="predicted"/>
<evidence type="ECO:0000313" key="3">
    <source>
        <dbReference type="Proteomes" id="UP000078397"/>
    </source>
</evidence>
<feature type="region of interest" description="Disordered" evidence="1">
    <location>
        <begin position="1"/>
        <end position="20"/>
    </location>
</feature>
<gene>
    <name evidence="2" type="ORF">VFPPC_18022</name>
</gene>
<evidence type="ECO:0000313" key="2">
    <source>
        <dbReference type="EMBL" id="OWT42767.1"/>
    </source>
</evidence>
<dbReference type="KEGG" id="pchm:VFPPC_18022"/>
<comment type="caution">
    <text evidence="2">The sequence shown here is derived from an EMBL/GenBank/DDBJ whole genome shotgun (WGS) entry which is preliminary data.</text>
</comment>
<dbReference type="RefSeq" id="XP_022285245.1">
    <property type="nucleotide sequence ID" value="XM_022429685.1"/>
</dbReference>
<feature type="compositionally biased region" description="Basic and acidic residues" evidence="1">
    <location>
        <begin position="92"/>
        <end position="101"/>
    </location>
</feature>
<dbReference type="GeneID" id="33936900"/>
<sequence length="128" mass="13017">MAVEVSHGRGGAGNINPDKTEYVDGEVVRAGVVGSHGDGAYSAGRGGAGNIGDVGSAATNRKDKDIVPESAYRASQDTQDYHTGRGGAGNEHVAKGHEKKAAAKTGENGAPVSLADKLKQKLFGAMKK</sequence>
<dbReference type="Pfam" id="PF12223">
    <property type="entry name" value="DUF3602"/>
    <property type="match status" value="1"/>
</dbReference>
<dbReference type="PANTHER" id="PTHR34693">
    <property type="entry name" value="PROTEIN PAR32"/>
    <property type="match status" value="1"/>
</dbReference>
<dbReference type="PANTHER" id="PTHR34693:SF3">
    <property type="match status" value="1"/>
</dbReference>
<dbReference type="EMBL" id="LSBJ02000006">
    <property type="protein sequence ID" value="OWT42767.1"/>
    <property type="molecule type" value="Genomic_DNA"/>
</dbReference>
<accession>A0A219APN5</accession>
<protein>
    <submittedName>
        <fullName evidence="2">Uncharacterized protein</fullName>
    </submittedName>
</protein>
<name>A0A219APN5_METCM</name>
<keyword evidence="3" id="KW-1185">Reference proteome</keyword>
<dbReference type="AlphaFoldDB" id="A0A219APN5"/>
<feature type="region of interest" description="Disordered" evidence="1">
    <location>
        <begin position="40"/>
        <end position="113"/>
    </location>
</feature>
<dbReference type="InterPro" id="IPR053203">
    <property type="entry name" value="Cisplatin_resist-associated"/>
</dbReference>